<evidence type="ECO:0000259" key="5">
    <source>
        <dbReference type="Pfam" id="PF00389"/>
    </source>
</evidence>
<keyword evidence="2 4" id="KW-0560">Oxidoreductase</keyword>
<protein>
    <submittedName>
        <fullName evidence="7">2-hydroxyacid dehydrogenase-related</fullName>
    </submittedName>
</protein>
<dbReference type="Gene3D" id="3.40.50.720">
    <property type="entry name" value="NAD(P)-binding Rossmann-like Domain"/>
    <property type="match status" value="2"/>
</dbReference>
<keyword evidence="3" id="KW-0520">NAD</keyword>
<gene>
    <name evidence="7" type="ORF">M0812_01628</name>
</gene>
<dbReference type="SUPFAM" id="SSF52283">
    <property type="entry name" value="Formate/glycerate dehydrogenase catalytic domain-like"/>
    <property type="match status" value="1"/>
</dbReference>
<comment type="similarity">
    <text evidence="1 4">Belongs to the D-isomer specific 2-hydroxyacid dehydrogenase family.</text>
</comment>
<evidence type="ECO:0000259" key="6">
    <source>
        <dbReference type="Pfam" id="PF02826"/>
    </source>
</evidence>
<evidence type="ECO:0000256" key="3">
    <source>
        <dbReference type="ARBA" id="ARBA00023027"/>
    </source>
</evidence>
<evidence type="ECO:0000256" key="1">
    <source>
        <dbReference type="ARBA" id="ARBA00005854"/>
    </source>
</evidence>
<reference evidence="7" key="1">
    <citation type="submission" date="2022-08" db="EMBL/GenBank/DDBJ databases">
        <title>Novel sulphate-reducing endosymbionts in the free-living metamonad Anaeramoeba.</title>
        <authorList>
            <person name="Jerlstrom-Hultqvist J."/>
            <person name="Cepicka I."/>
            <person name="Gallot-Lavallee L."/>
            <person name="Salas-Leiva D."/>
            <person name="Curtis B.A."/>
            <person name="Zahonova K."/>
            <person name="Pipaliya S."/>
            <person name="Dacks J."/>
            <person name="Roger A.J."/>
        </authorList>
    </citation>
    <scope>NUCLEOTIDE SEQUENCE</scope>
    <source>
        <strain evidence="7">Busselton2</strain>
    </source>
</reference>
<dbReference type="FunFam" id="3.40.50.720:FF:000203">
    <property type="entry name" value="D-3-phosphoglycerate dehydrogenase (SerA)"/>
    <property type="match status" value="1"/>
</dbReference>
<dbReference type="GO" id="GO:0016618">
    <property type="term" value="F:hydroxypyruvate reductase [NAD(P)H] activity"/>
    <property type="evidence" value="ECO:0007669"/>
    <property type="project" value="TreeGrafter"/>
</dbReference>
<dbReference type="GO" id="GO:0005829">
    <property type="term" value="C:cytosol"/>
    <property type="evidence" value="ECO:0007669"/>
    <property type="project" value="TreeGrafter"/>
</dbReference>
<dbReference type="AlphaFoldDB" id="A0AAV7Z095"/>
<dbReference type="InterPro" id="IPR036291">
    <property type="entry name" value="NAD(P)-bd_dom_sf"/>
</dbReference>
<name>A0AAV7Z095_9EUKA</name>
<dbReference type="InterPro" id="IPR006140">
    <property type="entry name" value="D-isomer_DH_NAD-bd"/>
</dbReference>
<dbReference type="GO" id="GO:0051287">
    <property type="term" value="F:NAD binding"/>
    <property type="evidence" value="ECO:0007669"/>
    <property type="project" value="InterPro"/>
</dbReference>
<dbReference type="EMBL" id="JANTQA010000042">
    <property type="protein sequence ID" value="KAJ3434511.1"/>
    <property type="molecule type" value="Genomic_DNA"/>
</dbReference>
<feature type="domain" description="D-isomer specific 2-hydroxyacid dehydrogenase NAD-binding" evidence="6">
    <location>
        <begin position="114"/>
        <end position="294"/>
    </location>
</feature>
<proteinExistence type="inferred from homology"/>
<evidence type="ECO:0000313" key="7">
    <source>
        <dbReference type="EMBL" id="KAJ3434511.1"/>
    </source>
</evidence>
<evidence type="ECO:0000256" key="2">
    <source>
        <dbReference type="ARBA" id="ARBA00023002"/>
    </source>
</evidence>
<dbReference type="PANTHER" id="PTHR10996:SF257">
    <property type="entry name" value="GLYOXYLATE REDUCTASE 1"/>
    <property type="match status" value="1"/>
</dbReference>
<accession>A0AAV7Z095</accession>
<sequence length="329" mass="37729">MTKRLVCFGYFHPQLLQSIKYMYPSFFDEFDYEILTQKGICTEEEMVEAFKKCDVFVGIRPITSTHLENAPNLKLIVTLSMGYDHIDIKTCTQKGIYVGYSPFHAVEATADQALSLILAVSRQLYKGNKYIQDGKWTKINYEICLGRNLFKKTVGFVGFGKIGQNLAKKMYYGWGSKILYHCRSDKNMENYEFVEDVNDLFARCQIISVHLPYNKQTHHYIGKEQFNKIQFDNFGLGAIFVNTSRGPIVDESALVEALKGKKVWGAGLDVFENEPEINPELLENENCFLTPHIGGSTSEARYLLMDAMFSNIREFKKTGKPKYPVQELN</sequence>
<dbReference type="GO" id="GO:0030267">
    <property type="term" value="F:glyoxylate reductase (NADPH) activity"/>
    <property type="evidence" value="ECO:0007669"/>
    <property type="project" value="TreeGrafter"/>
</dbReference>
<feature type="domain" description="D-isomer specific 2-hydroxyacid dehydrogenase catalytic" evidence="5">
    <location>
        <begin position="27"/>
        <end position="325"/>
    </location>
</feature>
<evidence type="ECO:0000256" key="4">
    <source>
        <dbReference type="RuleBase" id="RU003719"/>
    </source>
</evidence>
<dbReference type="InterPro" id="IPR050223">
    <property type="entry name" value="D-isomer_2-hydroxyacid_DH"/>
</dbReference>
<dbReference type="Proteomes" id="UP001146793">
    <property type="component" value="Unassembled WGS sequence"/>
</dbReference>
<evidence type="ECO:0000313" key="8">
    <source>
        <dbReference type="Proteomes" id="UP001146793"/>
    </source>
</evidence>
<comment type="caution">
    <text evidence="7">The sequence shown here is derived from an EMBL/GenBank/DDBJ whole genome shotgun (WGS) entry which is preliminary data.</text>
</comment>
<dbReference type="InterPro" id="IPR006139">
    <property type="entry name" value="D-isomer_2_OHA_DH_cat_dom"/>
</dbReference>
<dbReference type="SUPFAM" id="SSF51735">
    <property type="entry name" value="NAD(P)-binding Rossmann-fold domains"/>
    <property type="match status" value="1"/>
</dbReference>
<dbReference type="Pfam" id="PF00389">
    <property type="entry name" value="2-Hacid_dh"/>
    <property type="match status" value="1"/>
</dbReference>
<dbReference type="PANTHER" id="PTHR10996">
    <property type="entry name" value="2-HYDROXYACID DEHYDROGENASE-RELATED"/>
    <property type="match status" value="1"/>
</dbReference>
<dbReference type="Pfam" id="PF02826">
    <property type="entry name" value="2-Hacid_dh_C"/>
    <property type="match status" value="1"/>
</dbReference>
<organism evidence="7 8">
    <name type="scientific">Anaeramoeba flamelloides</name>
    <dbReference type="NCBI Taxonomy" id="1746091"/>
    <lineage>
        <taxon>Eukaryota</taxon>
        <taxon>Metamonada</taxon>
        <taxon>Anaeramoebidae</taxon>
        <taxon>Anaeramoeba</taxon>
    </lineage>
</organism>